<evidence type="ECO:0000313" key="2">
    <source>
        <dbReference type="Proteomes" id="UP000028668"/>
    </source>
</evidence>
<dbReference type="EMBL" id="KJ829260">
    <property type="protein sequence ID" value="AII28248.1"/>
    <property type="molecule type" value="Genomic_DNA"/>
</dbReference>
<protein>
    <submittedName>
        <fullName evidence="1">Uncharacterized protein</fullName>
    </submittedName>
</protein>
<proteinExistence type="predicted"/>
<accession>A0A076G9D8</accession>
<sequence>MMARKPPVNPLWRTPTHRAIWTERWCDRCVHPDQELARRTGTGAGCPILASAVRTGRKPKQWTRVPNAPTLDATLKCDEFTTTPPVARRGTVPDETLAMFDVQPITPDVDHA</sequence>
<evidence type="ECO:0000313" key="1">
    <source>
        <dbReference type="EMBL" id="AII28248.1"/>
    </source>
</evidence>
<name>A0A076G9D8_BPMCO</name>
<gene>
    <name evidence="1" type="primary">9</name>
    <name evidence="1" type="ORF">PBI_YUNGJAMAL_9</name>
</gene>
<dbReference type="Proteomes" id="UP000028668">
    <property type="component" value="Segment"/>
</dbReference>
<organism evidence="1 2">
    <name type="scientific">Mycobacterium phage YungJamal</name>
    <dbReference type="NCBI Taxonomy" id="1505226"/>
    <lineage>
        <taxon>Viruses</taxon>
        <taxon>Duplodnaviria</taxon>
        <taxon>Heunggongvirae</taxon>
        <taxon>Uroviricota</taxon>
        <taxon>Caudoviricetes</taxon>
        <taxon>Corndogvirus</taxon>
        <taxon>Mycobacterium phage Corndog</taxon>
    </lineage>
</organism>
<reference evidence="1" key="1">
    <citation type="submission" date="2014-05" db="EMBL/GenBank/DDBJ databases">
        <authorList>
            <person name="Pacey E."/>
            <person name="Bowman C.A."/>
            <person name="Russell D.A."/>
            <person name="Pope W.H."/>
            <person name="Jacobs-Sera D."/>
            <person name="Hendrix R.W."/>
            <person name="Hatfull G.F."/>
        </authorList>
    </citation>
    <scope>NUCLEOTIDE SEQUENCE [LARGE SCALE GENOMIC DNA]</scope>
</reference>